<proteinExistence type="inferred from homology"/>
<protein>
    <submittedName>
        <fullName evidence="8">DUF350 domain-containing protein</fullName>
    </submittedName>
</protein>
<comment type="caution">
    <text evidence="8">The sequence shown here is derived from an EMBL/GenBank/DDBJ whole genome shotgun (WGS) entry which is preliminary data.</text>
</comment>
<keyword evidence="5 7" id="KW-1133">Transmembrane helix</keyword>
<evidence type="ECO:0000256" key="6">
    <source>
        <dbReference type="ARBA" id="ARBA00023136"/>
    </source>
</evidence>
<accession>A0ABU3P2J8</accession>
<dbReference type="PANTHER" id="PTHR40043">
    <property type="entry name" value="UPF0719 INNER MEMBRANE PROTEIN YJFL"/>
    <property type="match status" value="1"/>
</dbReference>
<organism evidence="8 9">
    <name type="scientific">Anaeroselena agilis</name>
    <dbReference type="NCBI Taxonomy" id="3063788"/>
    <lineage>
        <taxon>Bacteria</taxon>
        <taxon>Bacillati</taxon>
        <taxon>Bacillota</taxon>
        <taxon>Negativicutes</taxon>
        <taxon>Acetonemataceae</taxon>
        <taxon>Anaeroselena</taxon>
    </lineage>
</organism>
<dbReference type="Proteomes" id="UP001254848">
    <property type="component" value="Unassembled WGS sequence"/>
</dbReference>
<evidence type="ECO:0000256" key="1">
    <source>
        <dbReference type="ARBA" id="ARBA00004651"/>
    </source>
</evidence>
<evidence type="ECO:0000256" key="7">
    <source>
        <dbReference type="SAM" id="Phobius"/>
    </source>
</evidence>
<reference evidence="8 9" key="1">
    <citation type="submission" date="2023-07" db="EMBL/GenBank/DDBJ databases">
        <title>The novel representative of Negativicutes class, Anaeroselena agilis gen. nov. sp. nov.</title>
        <authorList>
            <person name="Prokofeva M.I."/>
            <person name="Elcheninov A.G."/>
            <person name="Klyukina A."/>
            <person name="Kublanov I.V."/>
            <person name="Frolov E.N."/>
            <person name="Podosokorskaya O.A."/>
        </authorList>
    </citation>
    <scope>NUCLEOTIDE SEQUENCE [LARGE SCALE GENOMIC DNA]</scope>
    <source>
        <strain evidence="8 9">4137-cl</strain>
    </source>
</reference>
<sequence length="144" mass="15222">MGSQWANIVNFLSYLGIALPLLGLGIFLFMITTPYKEQQLIAGGGDDDRRKAGAAQAAACDLGGKILGLSLVLASAVFHAVNFADLVIWGLIGIIFQVVVFYIFELITPFTVVKEIPQGNVAVGIFSAFLSVSAGLLLAALISY</sequence>
<keyword evidence="6 7" id="KW-0472">Membrane</keyword>
<name>A0ABU3P2J8_9FIRM</name>
<comment type="similarity">
    <text evidence="2">Belongs to the UPF0719 family.</text>
</comment>
<evidence type="ECO:0000256" key="5">
    <source>
        <dbReference type="ARBA" id="ARBA00022989"/>
    </source>
</evidence>
<dbReference type="EMBL" id="JAUOZS010000001">
    <property type="protein sequence ID" value="MDT8902867.1"/>
    <property type="molecule type" value="Genomic_DNA"/>
</dbReference>
<evidence type="ECO:0000313" key="9">
    <source>
        <dbReference type="Proteomes" id="UP001254848"/>
    </source>
</evidence>
<keyword evidence="9" id="KW-1185">Reference proteome</keyword>
<dbReference type="InterPro" id="IPR007140">
    <property type="entry name" value="DUF350"/>
</dbReference>
<gene>
    <name evidence="8" type="ORF">Q4T40_16620</name>
</gene>
<keyword evidence="3" id="KW-1003">Cell membrane</keyword>
<dbReference type="RefSeq" id="WP_413781336.1">
    <property type="nucleotide sequence ID" value="NZ_JAUOZS010000001.1"/>
</dbReference>
<evidence type="ECO:0000313" key="8">
    <source>
        <dbReference type="EMBL" id="MDT8902867.1"/>
    </source>
</evidence>
<feature type="transmembrane region" description="Helical" evidence="7">
    <location>
        <begin position="12"/>
        <end position="31"/>
    </location>
</feature>
<evidence type="ECO:0000256" key="2">
    <source>
        <dbReference type="ARBA" id="ARBA00005779"/>
    </source>
</evidence>
<dbReference type="PANTHER" id="PTHR40043:SF1">
    <property type="entry name" value="UPF0719 INNER MEMBRANE PROTEIN YJFL"/>
    <property type="match status" value="1"/>
</dbReference>
<feature type="transmembrane region" description="Helical" evidence="7">
    <location>
        <begin position="87"/>
        <end position="107"/>
    </location>
</feature>
<dbReference type="Pfam" id="PF03994">
    <property type="entry name" value="DUF350"/>
    <property type="match status" value="1"/>
</dbReference>
<evidence type="ECO:0000256" key="4">
    <source>
        <dbReference type="ARBA" id="ARBA00022692"/>
    </source>
</evidence>
<evidence type="ECO:0000256" key="3">
    <source>
        <dbReference type="ARBA" id="ARBA00022475"/>
    </source>
</evidence>
<comment type="subcellular location">
    <subcellularLocation>
        <location evidence="1">Cell membrane</location>
        <topology evidence="1">Multi-pass membrane protein</topology>
    </subcellularLocation>
</comment>
<keyword evidence="4 7" id="KW-0812">Transmembrane</keyword>
<feature type="transmembrane region" description="Helical" evidence="7">
    <location>
        <begin position="119"/>
        <end position="142"/>
    </location>
</feature>